<keyword evidence="3" id="KW-0808">Transferase</keyword>
<keyword evidence="6" id="KW-0547">Nucleotide-binding</keyword>
<evidence type="ECO:0000256" key="7">
    <source>
        <dbReference type="ARBA" id="ARBA00022840"/>
    </source>
</evidence>
<dbReference type="PANTHER" id="PTHR10656">
    <property type="entry name" value="CELL FATE DETERMINING PROTEIN MAB21-RELATED"/>
    <property type="match status" value="1"/>
</dbReference>
<keyword evidence="4" id="KW-0548">Nucleotidyltransferase</keyword>
<reference evidence="11" key="1">
    <citation type="journal article" date="2023" name="Mol. Biol. Evol.">
        <title>Third-Generation Sequencing Reveals the Adaptive Role of the Epigenome in Three Deep-Sea Polychaetes.</title>
        <authorList>
            <person name="Perez M."/>
            <person name="Aroh O."/>
            <person name="Sun Y."/>
            <person name="Lan Y."/>
            <person name="Juniper S.K."/>
            <person name="Young C.R."/>
            <person name="Angers B."/>
            <person name="Qian P.Y."/>
        </authorList>
    </citation>
    <scope>NUCLEOTIDE SEQUENCE</scope>
    <source>
        <strain evidence="11">P08H-3</strain>
    </source>
</reference>
<evidence type="ECO:0000256" key="8">
    <source>
        <dbReference type="ARBA" id="ARBA00022842"/>
    </source>
</evidence>
<comment type="similarity">
    <text evidence="2">Belongs to the mab-21 family.</text>
</comment>
<protein>
    <submittedName>
        <fullName evidence="11">Uncharacterized protein</fullName>
    </submittedName>
</protein>
<keyword evidence="8" id="KW-0460">Magnesium</keyword>
<dbReference type="Proteomes" id="UP001208570">
    <property type="component" value="Unassembled WGS sequence"/>
</dbReference>
<evidence type="ECO:0000256" key="1">
    <source>
        <dbReference type="ARBA" id="ARBA00001946"/>
    </source>
</evidence>
<sequence>MDTLSGVLMSVDLHHLRSQLEHSETRRIQHGVEQIVQRLVNVVGDAEERFHTNEVYGVGSYYSGTKINTPDEFDFLVELAAFEKLGSFNLRSPSFAVYTETQKRDTGIYKKIQLLDEAMIQEWKVENVCVNVGTKTRPVYILDQIAIKNAYYFTIETVWETFTASLPKGFTALNHQLGPGPSLILNLKWRGRKFPHLLVSVDMSLAIHVPNWPEGYDFHKQYPENPFSDIVSKLVTKYGHHLVPCVSSGDWQVPDASWKVSSSLVETRLFNRFPKDSRPLILIRLFKHFKSYCFTLKGQELLPGGYGEAKHDKETDTEIISSYLIKQSVFHMMIKIPLDSWNKDQVGKLFLDLVRFLFKVLQCQHLQDVFNSHNRLSLPEKGCKGLEYFGMLLDAFRNLYSSLKIREEKLNPVFDYLSEIVEDCAKYDQSVKELVDGLPDHLKQHC</sequence>
<dbReference type="Gene3D" id="1.10.1410.40">
    <property type="match status" value="1"/>
</dbReference>
<dbReference type="PANTHER" id="PTHR10656:SF42">
    <property type="entry name" value="CYCLIC GMP-AMP SYNTHASE-LIKE PROTEIN-RELATED"/>
    <property type="match status" value="1"/>
</dbReference>
<dbReference type="GO" id="GO:0016779">
    <property type="term" value="F:nucleotidyltransferase activity"/>
    <property type="evidence" value="ECO:0007669"/>
    <property type="project" value="UniProtKB-KW"/>
</dbReference>
<evidence type="ECO:0000313" key="11">
    <source>
        <dbReference type="EMBL" id="KAK2162756.1"/>
    </source>
</evidence>
<comment type="caution">
    <text evidence="11">The sequence shown here is derived from an EMBL/GenBank/DDBJ whole genome shotgun (WGS) entry which is preliminary data.</text>
</comment>
<dbReference type="InterPro" id="IPR024810">
    <property type="entry name" value="MAB21L/cGLR"/>
</dbReference>
<accession>A0AAD9K1D7</accession>
<evidence type="ECO:0000256" key="3">
    <source>
        <dbReference type="ARBA" id="ARBA00022679"/>
    </source>
</evidence>
<evidence type="ECO:0000313" key="12">
    <source>
        <dbReference type="Proteomes" id="UP001208570"/>
    </source>
</evidence>
<dbReference type="Pfam" id="PF03281">
    <property type="entry name" value="Mab-21"/>
    <property type="match status" value="1"/>
</dbReference>
<dbReference type="GO" id="GO:0005524">
    <property type="term" value="F:ATP binding"/>
    <property type="evidence" value="ECO:0007669"/>
    <property type="project" value="UniProtKB-KW"/>
</dbReference>
<evidence type="ECO:0000259" key="9">
    <source>
        <dbReference type="Pfam" id="PF03281"/>
    </source>
</evidence>
<dbReference type="SMART" id="SM01265">
    <property type="entry name" value="Mab-21"/>
    <property type="match status" value="1"/>
</dbReference>
<proteinExistence type="inferred from homology"/>
<dbReference type="InterPro" id="IPR046906">
    <property type="entry name" value="Mab-21_HhH/H2TH-like"/>
</dbReference>
<organism evidence="11 12">
    <name type="scientific">Paralvinella palmiformis</name>
    <dbReference type="NCBI Taxonomy" id="53620"/>
    <lineage>
        <taxon>Eukaryota</taxon>
        <taxon>Metazoa</taxon>
        <taxon>Spiralia</taxon>
        <taxon>Lophotrochozoa</taxon>
        <taxon>Annelida</taxon>
        <taxon>Polychaeta</taxon>
        <taxon>Sedentaria</taxon>
        <taxon>Canalipalpata</taxon>
        <taxon>Terebellida</taxon>
        <taxon>Terebelliformia</taxon>
        <taxon>Alvinellidae</taxon>
        <taxon>Paralvinella</taxon>
    </lineage>
</organism>
<dbReference type="AlphaFoldDB" id="A0AAD9K1D7"/>
<dbReference type="EMBL" id="JAODUP010000092">
    <property type="protein sequence ID" value="KAK2162756.1"/>
    <property type="molecule type" value="Genomic_DNA"/>
</dbReference>
<keyword evidence="7" id="KW-0067">ATP-binding</keyword>
<evidence type="ECO:0000256" key="2">
    <source>
        <dbReference type="ARBA" id="ARBA00008307"/>
    </source>
</evidence>
<dbReference type="Gene3D" id="3.30.460.90">
    <property type="match status" value="1"/>
</dbReference>
<dbReference type="InterPro" id="IPR046903">
    <property type="entry name" value="Mab-21-like_nuc_Trfase"/>
</dbReference>
<keyword evidence="5" id="KW-0479">Metal-binding</keyword>
<keyword evidence="12" id="KW-1185">Reference proteome</keyword>
<feature type="domain" description="Mab-21-like nucleotidyltransferase" evidence="9">
    <location>
        <begin position="61"/>
        <end position="271"/>
    </location>
</feature>
<evidence type="ECO:0000256" key="6">
    <source>
        <dbReference type="ARBA" id="ARBA00022741"/>
    </source>
</evidence>
<comment type="cofactor">
    <cofactor evidence="1">
        <name>Mg(2+)</name>
        <dbReference type="ChEBI" id="CHEBI:18420"/>
    </cofactor>
</comment>
<dbReference type="Pfam" id="PF20266">
    <property type="entry name" value="Mab-21_C"/>
    <property type="match status" value="1"/>
</dbReference>
<evidence type="ECO:0000256" key="4">
    <source>
        <dbReference type="ARBA" id="ARBA00022695"/>
    </source>
</evidence>
<gene>
    <name evidence="11" type="ORF">LSH36_92g03005</name>
</gene>
<name>A0AAD9K1D7_9ANNE</name>
<evidence type="ECO:0000256" key="5">
    <source>
        <dbReference type="ARBA" id="ARBA00022723"/>
    </source>
</evidence>
<dbReference type="GO" id="GO:0046872">
    <property type="term" value="F:metal ion binding"/>
    <property type="evidence" value="ECO:0007669"/>
    <property type="project" value="UniProtKB-KW"/>
</dbReference>
<evidence type="ECO:0000259" key="10">
    <source>
        <dbReference type="Pfam" id="PF20266"/>
    </source>
</evidence>
<feature type="domain" description="Mab-21-like HhH/H2TH-like" evidence="10">
    <location>
        <begin position="308"/>
        <end position="373"/>
    </location>
</feature>